<protein>
    <submittedName>
        <fullName evidence="1">Uncharacterized protein</fullName>
    </submittedName>
</protein>
<proteinExistence type="predicted"/>
<evidence type="ECO:0000313" key="1">
    <source>
        <dbReference type="EMBL" id="MPC77379.1"/>
    </source>
</evidence>
<name>A0A5B7I663_PORTR</name>
<reference evidence="1 2" key="1">
    <citation type="submission" date="2019-05" db="EMBL/GenBank/DDBJ databases">
        <title>Another draft genome of Portunus trituberculatus and its Hox gene families provides insights of decapod evolution.</title>
        <authorList>
            <person name="Jeong J.-H."/>
            <person name="Song I."/>
            <person name="Kim S."/>
            <person name="Choi T."/>
            <person name="Kim D."/>
            <person name="Ryu S."/>
            <person name="Kim W."/>
        </authorList>
    </citation>
    <scope>NUCLEOTIDE SEQUENCE [LARGE SCALE GENOMIC DNA]</scope>
    <source>
        <tissue evidence="1">Muscle</tissue>
    </source>
</reference>
<dbReference type="AlphaFoldDB" id="A0A5B7I663"/>
<evidence type="ECO:0000313" key="2">
    <source>
        <dbReference type="Proteomes" id="UP000324222"/>
    </source>
</evidence>
<sequence length="92" mass="10156">MESATFTIATSTSHCTDWQLDSSLLGVTRICLWKIKAKSVKEGRSCDPAFLDTLTLSQRPGFQDPALVGLLQAHPAIMLVKIKQQQQPLEKS</sequence>
<organism evidence="1 2">
    <name type="scientific">Portunus trituberculatus</name>
    <name type="common">Swimming crab</name>
    <name type="synonym">Neptunus trituberculatus</name>
    <dbReference type="NCBI Taxonomy" id="210409"/>
    <lineage>
        <taxon>Eukaryota</taxon>
        <taxon>Metazoa</taxon>
        <taxon>Ecdysozoa</taxon>
        <taxon>Arthropoda</taxon>
        <taxon>Crustacea</taxon>
        <taxon>Multicrustacea</taxon>
        <taxon>Malacostraca</taxon>
        <taxon>Eumalacostraca</taxon>
        <taxon>Eucarida</taxon>
        <taxon>Decapoda</taxon>
        <taxon>Pleocyemata</taxon>
        <taxon>Brachyura</taxon>
        <taxon>Eubrachyura</taxon>
        <taxon>Portunoidea</taxon>
        <taxon>Portunidae</taxon>
        <taxon>Portuninae</taxon>
        <taxon>Portunus</taxon>
    </lineage>
</organism>
<dbReference type="Proteomes" id="UP000324222">
    <property type="component" value="Unassembled WGS sequence"/>
</dbReference>
<accession>A0A5B7I663</accession>
<comment type="caution">
    <text evidence="1">The sequence shown here is derived from an EMBL/GenBank/DDBJ whole genome shotgun (WGS) entry which is preliminary data.</text>
</comment>
<dbReference type="EMBL" id="VSRR010045724">
    <property type="protein sequence ID" value="MPC77379.1"/>
    <property type="molecule type" value="Genomic_DNA"/>
</dbReference>
<keyword evidence="2" id="KW-1185">Reference proteome</keyword>
<gene>
    <name evidence="1" type="ORF">E2C01_071831</name>
</gene>